<reference evidence="1 2" key="1">
    <citation type="journal article" date="2020" name="Nat. Food">
        <title>A phased Vanilla planifolia genome enables genetic improvement of flavour and production.</title>
        <authorList>
            <person name="Hasing T."/>
            <person name="Tang H."/>
            <person name="Brym M."/>
            <person name="Khazi F."/>
            <person name="Huang T."/>
            <person name="Chambers A.H."/>
        </authorList>
    </citation>
    <scope>NUCLEOTIDE SEQUENCE [LARGE SCALE GENOMIC DNA]</scope>
    <source>
        <tissue evidence="1">Leaf</tissue>
    </source>
</reference>
<name>A0A835VBP2_VANPL</name>
<gene>
    <name evidence="1" type="ORF">HPP92_005763</name>
</gene>
<evidence type="ECO:0000313" key="2">
    <source>
        <dbReference type="Proteomes" id="UP000639772"/>
    </source>
</evidence>
<dbReference type="EMBL" id="JADCNM010000002">
    <property type="protein sequence ID" value="KAG0494769.1"/>
    <property type="molecule type" value="Genomic_DNA"/>
</dbReference>
<protein>
    <submittedName>
        <fullName evidence="1">Uncharacterized protein</fullName>
    </submittedName>
</protein>
<dbReference type="AlphaFoldDB" id="A0A835VBP2"/>
<comment type="caution">
    <text evidence="1">The sequence shown here is derived from an EMBL/GenBank/DDBJ whole genome shotgun (WGS) entry which is preliminary data.</text>
</comment>
<sequence length="137" mass="15431">MLMKQQNKSRKLPSRAFHSTGGNIACSRLNEAVLFQIDDNELSLPFSSALETKSTKQGPYRVIFLTLSRVTTIRGNLGPVLQPSHFTRCSLRLTGCNRRVALLICGRTEGKDSNLDLELFLVSDLCIVLQIYYFFTD</sequence>
<dbReference type="Proteomes" id="UP000639772">
    <property type="component" value="Unassembled WGS sequence"/>
</dbReference>
<proteinExistence type="predicted"/>
<organism evidence="1 2">
    <name type="scientific">Vanilla planifolia</name>
    <name type="common">Vanilla</name>
    <dbReference type="NCBI Taxonomy" id="51239"/>
    <lineage>
        <taxon>Eukaryota</taxon>
        <taxon>Viridiplantae</taxon>
        <taxon>Streptophyta</taxon>
        <taxon>Embryophyta</taxon>
        <taxon>Tracheophyta</taxon>
        <taxon>Spermatophyta</taxon>
        <taxon>Magnoliopsida</taxon>
        <taxon>Liliopsida</taxon>
        <taxon>Asparagales</taxon>
        <taxon>Orchidaceae</taxon>
        <taxon>Vanilloideae</taxon>
        <taxon>Vanilleae</taxon>
        <taxon>Vanilla</taxon>
    </lineage>
</organism>
<evidence type="ECO:0000313" key="1">
    <source>
        <dbReference type="EMBL" id="KAG0494769.1"/>
    </source>
</evidence>
<accession>A0A835VBP2</accession>